<evidence type="ECO:0000256" key="9">
    <source>
        <dbReference type="HAMAP-Rule" id="MF_00024"/>
    </source>
</evidence>
<keyword evidence="7 9" id="KW-1133">Transmembrane helix</keyword>
<feature type="transmembrane region" description="Helical" evidence="9">
    <location>
        <begin position="213"/>
        <end position="233"/>
    </location>
</feature>
<comment type="subcellular location">
    <subcellularLocation>
        <location evidence="1 9">Cell membrane</location>
        <topology evidence="1 9">Multi-pass membrane protein</topology>
    </subcellularLocation>
</comment>
<feature type="transmembrane region" description="Helical" evidence="9">
    <location>
        <begin position="53"/>
        <end position="74"/>
    </location>
</feature>
<proteinExistence type="inferred from homology"/>
<evidence type="ECO:0000256" key="2">
    <source>
        <dbReference type="ARBA" id="ARBA00004953"/>
    </source>
</evidence>
<evidence type="ECO:0000256" key="7">
    <source>
        <dbReference type="ARBA" id="ARBA00022989"/>
    </source>
</evidence>
<protein>
    <recommendedName>
        <fullName evidence="9">Cobalamin biosynthesis protein CobD</fullName>
    </recommendedName>
</protein>
<dbReference type="NCBIfam" id="TIGR00380">
    <property type="entry name" value="cobal_cbiB"/>
    <property type="match status" value="1"/>
</dbReference>
<dbReference type="AlphaFoldDB" id="A0A4S5BT02"/>
<evidence type="ECO:0000313" key="11">
    <source>
        <dbReference type="Proteomes" id="UP000306236"/>
    </source>
</evidence>
<evidence type="ECO:0000256" key="4">
    <source>
        <dbReference type="ARBA" id="ARBA00022475"/>
    </source>
</evidence>
<keyword evidence="4 9" id="KW-1003">Cell membrane</keyword>
<evidence type="ECO:0000256" key="5">
    <source>
        <dbReference type="ARBA" id="ARBA00022573"/>
    </source>
</evidence>
<dbReference type="Proteomes" id="UP000306236">
    <property type="component" value="Unassembled WGS sequence"/>
</dbReference>
<dbReference type="GO" id="GO:0015420">
    <property type="term" value="F:ABC-type vitamin B12 transporter activity"/>
    <property type="evidence" value="ECO:0007669"/>
    <property type="project" value="UniProtKB-UniRule"/>
</dbReference>
<comment type="pathway">
    <text evidence="2 9">Cofactor biosynthesis; adenosylcobalamin biosynthesis.</text>
</comment>
<dbReference type="UniPathway" id="UPA00148"/>
<reference evidence="10 11" key="1">
    <citation type="submission" date="2019-04" db="EMBL/GenBank/DDBJ databases">
        <title>Lampropedia sp YIM MLB12 draf genome.</title>
        <authorList>
            <person name="Wang Y.-X."/>
        </authorList>
    </citation>
    <scope>NUCLEOTIDE SEQUENCE [LARGE SCALE GENOMIC DNA]</scope>
    <source>
        <strain evidence="10 11">YIM MLB12</strain>
    </source>
</reference>
<name>A0A4S5BT02_9BURK</name>
<dbReference type="EMBL" id="SSWX01000012">
    <property type="protein sequence ID" value="THJ33058.1"/>
    <property type="molecule type" value="Genomic_DNA"/>
</dbReference>
<dbReference type="HAMAP" id="MF_00024">
    <property type="entry name" value="CobD_CbiB"/>
    <property type="match status" value="1"/>
</dbReference>
<dbReference type="GO" id="GO:0005886">
    <property type="term" value="C:plasma membrane"/>
    <property type="evidence" value="ECO:0007669"/>
    <property type="project" value="UniProtKB-SubCell"/>
</dbReference>
<gene>
    <name evidence="9 10" type="primary">cobD</name>
    <name evidence="10" type="ORF">E8K88_10595</name>
</gene>
<feature type="transmembrane region" description="Helical" evidence="9">
    <location>
        <begin position="157"/>
        <end position="178"/>
    </location>
</feature>
<dbReference type="InterPro" id="IPR004485">
    <property type="entry name" value="Cobalamin_biosynth_CobD/CbiB"/>
</dbReference>
<evidence type="ECO:0000313" key="10">
    <source>
        <dbReference type="EMBL" id="THJ33058.1"/>
    </source>
</evidence>
<keyword evidence="11" id="KW-1185">Reference proteome</keyword>
<keyword evidence="6 9" id="KW-0812">Transmembrane</keyword>
<sequence>MALAVLLALAIDQIWGEPAARWHPVVWMGHSLQRLQAWVFRQRQPTAATRQIFWRGAIAWCVLALCCVVLAWAIERGLQALPWPLYTVLLALALKPMLAWRMLRHEVQRVELALQQSLAQGQQQLARLVSRDTTVLDATQVRESALESLAENLNDSVIAPLFWFALLGLPGAVLYRFANTADAMWGYIGLRGERDWTWAGKWAARSDDVLSYIPARLTALLLLVSAWLWYAAVGKRAGHAMPMASLRALGELRLQAGQTPSPNGGWPMACMAMLLDIRLSKPGVYVLHASGRKAGAGDIAQAVRLASTAVLCGALLASVSLLLPSFAIRCCA</sequence>
<evidence type="ECO:0000256" key="8">
    <source>
        <dbReference type="ARBA" id="ARBA00023136"/>
    </source>
</evidence>
<organism evidence="10 11">
    <name type="scientific">Lampropedia aestuarii</name>
    <dbReference type="NCBI Taxonomy" id="2562762"/>
    <lineage>
        <taxon>Bacteria</taxon>
        <taxon>Pseudomonadati</taxon>
        <taxon>Pseudomonadota</taxon>
        <taxon>Betaproteobacteria</taxon>
        <taxon>Burkholderiales</taxon>
        <taxon>Comamonadaceae</taxon>
        <taxon>Lampropedia</taxon>
    </lineage>
</organism>
<feature type="transmembrane region" description="Helical" evidence="9">
    <location>
        <begin position="80"/>
        <end position="100"/>
    </location>
</feature>
<feature type="transmembrane region" description="Helical" evidence="9">
    <location>
        <begin position="302"/>
        <end position="323"/>
    </location>
</feature>
<evidence type="ECO:0000256" key="3">
    <source>
        <dbReference type="ARBA" id="ARBA00006263"/>
    </source>
</evidence>
<dbReference type="GO" id="GO:0009236">
    <property type="term" value="P:cobalamin biosynthetic process"/>
    <property type="evidence" value="ECO:0007669"/>
    <property type="project" value="UniProtKB-UniRule"/>
</dbReference>
<comment type="function">
    <text evidence="9">Converts cobyric acid to cobinamide by the addition of aminopropanol on the F carboxylic group.</text>
</comment>
<keyword evidence="5 9" id="KW-0169">Cobalamin biosynthesis</keyword>
<dbReference type="Pfam" id="PF03186">
    <property type="entry name" value="CobD_Cbib"/>
    <property type="match status" value="1"/>
</dbReference>
<dbReference type="PANTHER" id="PTHR34308:SF1">
    <property type="entry name" value="COBALAMIN BIOSYNTHESIS PROTEIN CBIB"/>
    <property type="match status" value="1"/>
</dbReference>
<dbReference type="GO" id="GO:0048472">
    <property type="term" value="F:threonine-phosphate decarboxylase activity"/>
    <property type="evidence" value="ECO:0007669"/>
    <property type="project" value="InterPro"/>
</dbReference>
<comment type="similarity">
    <text evidence="3 9">Belongs to the CobD/CbiB family.</text>
</comment>
<evidence type="ECO:0000256" key="6">
    <source>
        <dbReference type="ARBA" id="ARBA00022692"/>
    </source>
</evidence>
<comment type="caution">
    <text evidence="10">The sequence shown here is derived from an EMBL/GenBank/DDBJ whole genome shotgun (WGS) entry which is preliminary data.</text>
</comment>
<evidence type="ECO:0000256" key="1">
    <source>
        <dbReference type="ARBA" id="ARBA00004651"/>
    </source>
</evidence>
<keyword evidence="8 9" id="KW-0472">Membrane</keyword>
<dbReference type="OrthoDB" id="9811967at2"/>
<dbReference type="PANTHER" id="PTHR34308">
    <property type="entry name" value="COBALAMIN BIOSYNTHESIS PROTEIN CBIB"/>
    <property type="match status" value="1"/>
</dbReference>
<accession>A0A4S5BT02</accession>
<dbReference type="RefSeq" id="WP_136406660.1">
    <property type="nucleotide sequence ID" value="NZ_SSWX01000012.1"/>
</dbReference>